<comment type="caution">
    <text evidence="16">The sequence shown here is derived from an EMBL/GenBank/DDBJ whole genome shotgun (WGS) entry which is preliminary data.</text>
</comment>
<evidence type="ECO:0000256" key="2">
    <source>
        <dbReference type="ARBA" id="ARBA00010769"/>
    </source>
</evidence>
<comment type="subcellular location">
    <subcellularLocation>
        <location evidence="1">Nucleus</location>
    </subcellularLocation>
</comment>
<dbReference type="SMART" id="SM00146">
    <property type="entry name" value="PI3Kc"/>
    <property type="match status" value="1"/>
</dbReference>
<feature type="domain" description="PI3K/PI4K catalytic" evidence="13">
    <location>
        <begin position="2304"/>
        <end position="2614"/>
    </location>
</feature>
<evidence type="ECO:0000259" key="15">
    <source>
        <dbReference type="PROSITE" id="PS51190"/>
    </source>
</evidence>
<dbReference type="PROSITE" id="PS00916">
    <property type="entry name" value="PI3_4_KINASE_2"/>
    <property type="match status" value="1"/>
</dbReference>
<dbReference type="PROSITE" id="PS51189">
    <property type="entry name" value="FAT"/>
    <property type="match status" value="1"/>
</dbReference>
<dbReference type="InterPro" id="IPR050517">
    <property type="entry name" value="DDR_Repair_Kinase"/>
</dbReference>
<dbReference type="InterPro" id="IPR018936">
    <property type="entry name" value="PI3/4_kinase_CS"/>
</dbReference>
<dbReference type="InterPro" id="IPR016024">
    <property type="entry name" value="ARM-type_fold"/>
</dbReference>
<dbReference type="InterPro" id="IPR012993">
    <property type="entry name" value="UME"/>
</dbReference>
<feature type="domain" description="FATC" evidence="15">
    <location>
        <begin position="2615"/>
        <end position="2647"/>
    </location>
</feature>
<evidence type="ECO:0000256" key="4">
    <source>
        <dbReference type="ARBA" id="ARBA00022527"/>
    </source>
</evidence>
<dbReference type="Pfam" id="PF23593">
    <property type="entry name" value="HEAT_ATR"/>
    <property type="match status" value="1"/>
</dbReference>
<dbReference type="Pfam" id="PF25030">
    <property type="entry name" value="M-HEAT_ATR"/>
    <property type="match status" value="1"/>
</dbReference>
<accession>A0AAW0T3H5</accession>
<dbReference type="Gene3D" id="3.30.1010.10">
    <property type="entry name" value="Phosphatidylinositol 3-kinase Catalytic Subunit, Chain A, domain 4"/>
    <property type="match status" value="1"/>
</dbReference>
<evidence type="ECO:0000259" key="13">
    <source>
        <dbReference type="PROSITE" id="PS50290"/>
    </source>
</evidence>
<keyword evidence="4" id="KW-0723">Serine/threonine-protein kinase</keyword>
<evidence type="ECO:0000256" key="10">
    <source>
        <dbReference type="ARBA" id="ARBA00023204"/>
    </source>
</evidence>
<dbReference type="InterPro" id="IPR003152">
    <property type="entry name" value="FATC_dom"/>
</dbReference>
<dbReference type="Pfam" id="PF02259">
    <property type="entry name" value="FAT"/>
    <property type="match status" value="1"/>
</dbReference>
<dbReference type="GO" id="GO:0005524">
    <property type="term" value="F:ATP binding"/>
    <property type="evidence" value="ECO:0007669"/>
    <property type="project" value="UniProtKB-KW"/>
</dbReference>
<dbReference type="PANTHER" id="PTHR11139:SF69">
    <property type="entry name" value="SERINE_THREONINE-PROTEIN KINASE ATR"/>
    <property type="match status" value="1"/>
</dbReference>
<dbReference type="InterPro" id="IPR057564">
    <property type="entry name" value="HEAT_ATR"/>
</dbReference>
<dbReference type="SUPFAM" id="SSF48371">
    <property type="entry name" value="ARM repeat"/>
    <property type="match status" value="1"/>
</dbReference>
<dbReference type="GO" id="GO:0006281">
    <property type="term" value="P:DNA repair"/>
    <property type="evidence" value="ECO:0007669"/>
    <property type="project" value="UniProtKB-KW"/>
</dbReference>
<keyword evidence="8" id="KW-0418">Kinase</keyword>
<protein>
    <recommendedName>
        <fullName evidence="12">Serine/threonine-protein kinase ATR</fullName>
        <ecNumber evidence="3">2.7.11.1</ecNumber>
    </recommendedName>
</protein>
<dbReference type="GO" id="GO:0000723">
    <property type="term" value="P:telomere maintenance"/>
    <property type="evidence" value="ECO:0007669"/>
    <property type="project" value="TreeGrafter"/>
</dbReference>
<keyword evidence="9" id="KW-0067">ATP-binding</keyword>
<name>A0AAW0T3H5_SCYPA</name>
<gene>
    <name evidence="16" type="ORF">O3P69_015148</name>
</gene>
<keyword evidence="11" id="KW-0539">Nucleus</keyword>
<dbReference type="SUPFAM" id="SSF56112">
    <property type="entry name" value="Protein kinase-like (PK-like)"/>
    <property type="match status" value="1"/>
</dbReference>
<dbReference type="FunFam" id="1.10.1070.11:FF:000009">
    <property type="entry name" value="Putative serine/threonine-protein kinase ATR"/>
    <property type="match status" value="1"/>
</dbReference>
<evidence type="ECO:0000256" key="1">
    <source>
        <dbReference type="ARBA" id="ARBA00004123"/>
    </source>
</evidence>
<evidence type="ECO:0000313" key="17">
    <source>
        <dbReference type="Proteomes" id="UP001487740"/>
    </source>
</evidence>
<reference evidence="16 17" key="1">
    <citation type="submission" date="2023-03" db="EMBL/GenBank/DDBJ databases">
        <title>High-quality genome of Scylla paramamosain provides insights in environmental adaptation.</title>
        <authorList>
            <person name="Zhang L."/>
        </authorList>
    </citation>
    <scope>NUCLEOTIDE SEQUENCE [LARGE SCALE GENOMIC DNA]</scope>
    <source>
        <strain evidence="16">LZ_2023a</strain>
        <tissue evidence="16">Muscle</tissue>
    </source>
</reference>
<dbReference type="Pfam" id="PF00454">
    <property type="entry name" value="PI3_PI4_kinase"/>
    <property type="match status" value="1"/>
</dbReference>
<keyword evidence="5" id="KW-0808">Transferase</keyword>
<dbReference type="SMART" id="SM00802">
    <property type="entry name" value="UME"/>
    <property type="match status" value="1"/>
</dbReference>
<evidence type="ECO:0000256" key="12">
    <source>
        <dbReference type="ARBA" id="ARBA00024420"/>
    </source>
</evidence>
<dbReference type="CDD" id="cd00892">
    <property type="entry name" value="PIKKc_ATR"/>
    <property type="match status" value="1"/>
</dbReference>
<evidence type="ECO:0000256" key="7">
    <source>
        <dbReference type="ARBA" id="ARBA00022763"/>
    </source>
</evidence>
<evidence type="ECO:0000259" key="14">
    <source>
        <dbReference type="PROSITE" id="PS51189"/>
    </source>
</evidence>
<evidence type="ECO:0000256" key="11">
    <source>
        <dbReference type="ARBA" id="ARBA00023242"/>
    </source>
</evidence>
<evidence type="ECO:0000256" key="6">
    <source>
        <dbReference type="ARBA" id="ARBA00022741"/>
    </source>
</evidence>
<keyword evidence="10" id="KW-0234">DNA repair</keyword>
<dbReference type="FunFam" id="3.30.1010.10:FF:000011">
    <property type="entry name" value="serine/threonine-protein kinase ATR"/>
    <property type="match status" value="1"/>
</dbReference>
<dbReference type="SMART" id="SM01343">
    <property type="entry name" value="FATC"/>
    <property type="match status" value="1"/>
</dbReference>
<proteinExistence type="inferred from homology"/>
<comment type="similarity">
    <text evidence="2">Belongs to the PI3/PI4-kinase family. ATM subfamily.</text>
</comment>
<dbReference type="Pfam" id="PF02260">
    <property type="entry name" value="FATC"/>
    <property type="match status" value="1"/>
</dbReference>
<dbReference type="InterPro" id="IPR036940">
    <property type="entry name" value="PI3/4_kinase_cat_sf"/>
</dbReference>
<dbReference type="InterPro" id="IPR014009">
    <property type="entry name" value="PIK_FAT"/>
</dbReference>
<evidence type="ECO:0000256" key="3">
    <source>
        <dbReference type="ARBA" id="ARBA00012513"/>
    </source>
</evidence>
<dbReference type="PROSITE" id="PS51190">
    <property type="entry name" value="FATC"/>
    <property type="match status" value="1"/>
</dbReference>
<dbReference type="Proteomes" id="UP001487740">
    <property type="component" value="Unassembled WGS sequence"/>
</dbReference>
<dbReference type="GO" id="GO:0004674">
    <property type="term" value="F:protein serine/threonine kinase activity"/>
    <property type="evidence" value="ECO:0007669"/>
    <property type="project" value="UniProtKB-KW"/>
</dbReference>
<sequence length="2647" mass="296425">MTEHISDTSQNTALRDKFVSVVGPVFDGGDEENVLTLLTSLANVCCNDAGLLVKPLDDDTIKKDSAASDSAGKDKASEFTCWLLAELMTVHGSLLVCQANVDLQVTIMRLLDSRNPRLFLLIVKDYLRIGLEGKEVLFGYQSVSVQSFASVVDPDTAQLKPKTIRFDDNSQVDDLLSIIILVLSQLGDLLHHFGPLLDDIWLLVISCLEGGDTNLKMSALIGINHLMDTCGLPVTVERIDYFMQCIGGTVLLHATSAEPHSTTGVTVASSTVMQQHSSSGGTVISLNERTITDALAGVVLNLKEHIPELIPFLQEEFLVTLYRIFSPSSVLEKIPVMLRRPLVECFFLLVDSLSTASPHFTQATTVFEACVSHSILIPEVGSLLLRKLVLDELVDALPTPVTSTLKLEITASLLKKRKYSDMEYSVPPVSVTNISKWWKMAIQKLNALFADWSESSNPPLEQIEAVNAIISNSGWLSAHIPSFQVSLKFLPEAGLIAATDALTTVMTSTEDICKIVEMMKLLVTLGWSSCIVEPDEVKSSLCHSWLALATLPWMAAEVTWMDLKPINSRNFAQWSTRIKWINDPRVRTQCVAVVALLPDSVAPRWRCHVVRSLINEHQPQVMVEVAAWFPMMIHQLHGANGQHLFGEVTGVALHSSDTATVLAVARCFRPLLCALLNLTSIKSLRNNEDNEKPYTLHCQVCNEGISSHLGTQGVDSTLVSRFLGLLGHPQASVIVAVVEALPTILTHSTLTSHMISQYLALLTHQDKAVVSALCEQLPALVCIKEQNPSQDSKSLIVSRDGEIVISHFSELVKKSENDRAASAQPVIAVLEALKHIVRFPLGGLTGGVLVLLLRCLFLKVRTVSSSAHLIIHSLAKTLDLSLKDLFARHRQALSQVLAAAVCQGEVAGLLNHIADVFKWPEISVAGKRSPLNTRLGAFISSQLHYLLPALVVRAAKESKPCLLQELASCLGYRLRDILIDHFQHILAHLVFHHSEEEQEAVLDFIAATTEIQIHNIRRCSVQNQVNELVLGLHDHKSAVLCEFHHMRTIDTSFTSTASISSGHASSKNFRKKSISELSDATCQEEICEYLAPRLLGILGFLDSKLVSSSTMFKEKRSGLWSLNDLLALMGKKYISPVSRKVLASLKTALKLKDDEFYDISCHAWTTFLLNLDECTLESLVEEVVVVIMPLIQKRPEQMEPVLTHVLVETPSVKPLLGNLPLLPMVEGFARINEAIMEKQSRIVGGNFEEVLQHLSGILRNLNHESVDVRLLALGQLRHTLHHNQAAVHHLTTASDYVHPTVSELFSALLGQCREVDDDVQVLVAECLGLLGAIDPSRLYSYSNIKEELNEIHLNIEHEAFIIQLITELGRAFLAATDASTQTCASYALQEITRLYGIRESGSEEATAVGSRAWEKLRYHLQEIIRPLLTSKYTVATGSGRPTPALPSPIFGSPHAASFHQWLTCWECSLVDMLKGERASQVFSVCKPILRRDTTTAMYLLPFILVCVLCEAQQFHSHVLDEVFAVMNHMQEKEDDSKKEDSSAVLSSEFRQLAVQTVFSALDYISKWTQKQRQAENLGKKGRGAFVPSTELQQVLCFLENIPADILAQTSFKTQAYSRALLHIEAFLKDNSSQLKEHLHFLQCIYVSLDEPDGVAGVAAIRREDPSLEEQVIQHEATGQLQDALGCYERLCVSQGTEAVYKGLLECYISLDQPHSVFNITQGLLSTRPELEPALNKYRVEAAWRLSKWDELDNFLKTSPEEPSWGVGVGQVLRALRARDQPAYLANLKNIRAHYISMLSAASMEKWAYQRAYPYILRLHMLTELEEMVSGLLCFNPSVPETPNSSSNSNSRLVRVYQLAEVRSEVKGQKQQYPCDVGQLVDLWDKRLRLIQTSHRYLEPVLSFQRTLLALGSEWLQETNPTQSTALKIQVERKWLHSAKVARKSGHTQQGEWALLGAGFGRDVFVERAKWHWVKGEHHQAVTTLNRGIDKFFPASDAIKGDNSESSQEERLACGRAKLLLAKYSEEAATLDGSTIKQYYRDACEMNRQWEDGHFHLAMYYDRILSSLEKKEKPVEWIHHIILSFGKSLQHGCCHIYQSMPRMLGLWLEFGTRVSELEVREGKSLTSNASSKNSSSIELLQEKLTTLNAAIGSMVDRLPHYMLLTALPQLISRICHSHNDVFKQLCKIIATMLSTFPQQAMWHMVAVSKSSYHMRVARCSEIFEAAKKINPNKFLELSNKPIEKGVPQVSLNNLLRSLPRLLADSSFSNIMLPLQHQMAVTLPSANIDIKSHNPFPRTPIYLSNIEDKVEIMQSLQLPKKITLRGSDGKCYIMMCKPKDDLRKDCRLMEFNNFVNRLLLRDPESRKRDLHIRTYAVVPLNEECGLIEWIENLNGLRQILHRLYKDSGNYMSAQELKQNMCKRDTPLSTKREVYLNKLVPRHPPVFGTWFLRTFPDPQAWLRARLAYCRTTAVMSMVGYILGLGDRHGENVLFDASCGDTVHVDFNCLFNKGETFDFPERVPFRLTHNMVAAMGPTGHEGIYRKSCEVTMRVMREEREALMSVLHPFIHDPLVEWSRGNKSARMTGEINNEKAQMHVTNIEHRLSGQIRSKARGLNQPLSVEGQVNSLIEEATSIDNLCQMYIGWAAYM</sequence>
<dbReference type="InterPro" id="IPR000403">
    <property type="entry name" value="PI3/4_kinase_cat_dom"/>
</dbReference>
<dbReference type="PROSITE" id="PS50290">
    <property type="entry name" value="PI3_4_KINASE_3"/>
    <property type="match status" value="1"/>
</dbReference>
<dbReference type="GO" id="GO:0005694">
    <property type="term" value="C:chromosome"/>
    <property type="evidence" value="ECO:0007669"/>
    <property type="project" value="TreeGrafter"/>
</dbReference>
<organism evidence="16 17">
    <name type="scientific">Scylla paramamosain</name>
    <name type="common">Mud crab</name>
    <dbReference type="NCBI Taxonomy" id="85552"/>
    <lineage>
        <taxon>Eukaryota</taxon>
        <taxon>Metazoa</taxon>
        <taxon>Ecdysozoa</taxon>
        <taxon>Arthropoda</taxon>
        <taxon>Crustacea</taxon>
        <taxon>Multicrustacea</taxon>
        <taxon>Malacostraca</taxon>
        <taxon>Eumalacostraca</taxon>
        <taxon>Eucarida</taxon>
        <taxon>Decapoda</taxon>
        <taxon>Pleocyemata</taxon>
        <taxon>Brachyura</taxon>
        <taxon>Eubrachyura</taxon>
        <taxon>Portunoidea</taxon>
        <taxon>Portunidae</taxon>
        <taxon>Portuninae</taxon>
        <taxon>Scylla</taxon>
    </lineage>
</organism>
<keyword evidence="17" id="KW-1185">Reference proteome</keyword>
<dbReference type="EMBL" id="JARAKH010000039">
    <property type="protein sequence ID" value="KAK8381931.1"/>
    <property type="molecule type" value="Genomic_DNA"/>
</dbReference>
<dbReference type="GO" id="GO:0000077">
    <property type="term" value="P:DNA damage checkpoint signaling"/>
    <property type="evidence" value="ECO:0007669"/>
    <property type="project" value="TreeGrafter"/>
</dbReference>
<dbReference type="EC" id="2.7.11.1" evidence="3"/>
<keyword evidence="7" id="KW-0227">DNA damage</keyword>
<dbReference type="InterPro" id="IPR011009">
    <property type="entry name" value="Kinase-like_dom_sf"/>
</dbReference>
<dbReference type="InterPro" id="IPR011989">
    <property type="entry name" value="ARM-like"/>
</dbReference>
<evidence type="ECO:0000256" key="8">
    <source>
        <dbReference type="ARBA" id="ARBA00022777"/>
    </source>
</evidence>
<evidence type="ECO:0000313" key="16">
    <source>
        <dbReference type="EMBL" id="KAK8381931.1"/>
    </source>
</evidence>
<keyword evidence="6" id="KW-0547">Nucleotide-binding</keyword>
<evidence type="ECO:0000256" key="5">
    <source>
        <dbReference type="ARBA" id="ARBA00022679"/>
    </source>
</evidence>
<dbReference type="PANTHER" id="PTHR11139">
    <property type="entry name" value="ATAXIA TELANGIECTASIA MUTATED ATM -RELATED"/>
    <property type="match status" value="1"/>
</dbReference>
<dbReference type="Pfam" id="PF08064">
    <property type="entry name" value="UME"/>
    <property type="match status" value="1"/>
</dbReference>
<dbReference type="InterPro" id="IPR056802">
    <property type="entry name" value="ATR-like_M-HEAT"/>
</dbReference>
<dbReference type="Gene3D" id="1.25.10.10">
    <property type="entry name" value="Leucine-rich Repeat Variant"/>
    <property type="match status" value="2"/>
</dbReference>
<feature type="domain" description="FAT" evidence="14">
    <location>
        <begin position="1605"/>
        <end position="2209"/>
    </location>
</feature>
<evidence type="ECO:0000256" key="9">
    <source>
        <dbReference type="ARBA" id="ARBA00022840"/>
    </source>
</evidence>
<dbReference type="InterPro" id="IPR003151">
    <property type="entry name" value="PIK-rel_kinase_FAT"/>
</dbReference>
<dbReference type="GO" id="GO:0005634">
    <property type="term" value="C:nucleus"/>
    <property type="evidence" value="ECO:0007669"/>
    <property type="project" value="UniProtKB-SubCell"/>
</dbReference>
<dbReference type="Gene3D" id="1.10.1070.11">
    <property type="entry name" value="Phosphatidylinositol 3-/4-kinase, catalytic domain"/>
    <property type="match status" value="1"/>
</dbReference>